<reference evidence="1 2" key="1">
    <citation type="submission" date="2016-03" db="EMBL/GenBank/DDBJ databases">
        <authorList>
            <person name="Ploux O."/>
        </authorList>
    </citation>
    <scope>NUCLEOTIDE SEQUENCE [LARGE SCALE GENOMIC DNA]</scope>
    <source>
        <strain evidence="1 2">BER2</strain>
    </source>
</reference>
<gene>
    <name evidence="1" type="ORF">AZI85_03030</name>
</gene>
<protein>
    <submittedName>
        <fullName evidence="1">Uncharacterized protein</fullName>
    </submittedName>
</protein>
<evidence type="ECO:0000313" key="1">
    <source>
        <dbReference type="EMBL" id="KYG64409.1"/>
    </source>
</evidence>
<proteinExistence type="predicted"/>
<dbReference type="AlphaFoldDB" id="A0A150WK85"/>
<dbReference type="Proteomes" id="UP000075391">
    <property type="component" value="Unassembled WGS sequence"/>
</dbReference>
<name>A0A150WK85_BDEBC</name>
<dbReference type="EMBL" id="LUKF01000012">
    <property type="protein sequence ID" value="KYG64409.1"/>
    <property type="molecule type" value="Genomic_DNA"/>
</dbReference>
<evidence type="ECO:0000313" key="2">
    <source>
        <dbReference type="Proteomes" id="UP000075391"/>
    </source>
</evidence>
<sequence>MKNEMTLELLRNQLKNFGLNPAEWSISRLQALNFLVQNRNDETFALYGRLEYRNRKPQWKSLEVYSL</sequence>
<dbReference type="OrthoDB" id="5296190at2"/>
<organism evidence="1 2">
    <name type="scientific">Bdellovibrio bacteriovorus</name>
    <dbReference type="NCBI Taxonomy" id="959"/>
    <lineage>
        <taxon>Bacteria</taxon>
        <taxon>Pseudomonadati</taxon>
        <taxon>Bdellovibrionota</taxon>
        <taxon>Bdellovibrionia</taxon>
        <taxon>Bdellovibrionales</taxon>
        <taxon>Pseudobdellovibrionaceae</taxon>
        <taxon>Bdellovibrio</taxon>
    </lineage>
</organism>
<comment type="caution">
    <text evidence="1">The sequence shown here is derived from an EMBL/GenBank/DDBJ whole genome shotgun (WGS) entry which is preliminary data.</text>
</comment>
<dbReference type="RefSeq" id="WP_063243402.1">
    <property type="nucleotide sequence ID" value="NZ_CP168967.1"/>
</dbReference>
<accession>A0A150WK85</accession>